<accession>A0A923S5H4</accession>
<dbReference type="AlphaFoldDB" id="A0A923S5H4"/>
<dbReference type="EMBL" id="JACORU010000019">
    <property type="protein sequence ID" value="MBC5768575.1"/>
    <property type="molecule type" value="Genomic_DNA"/>
</dbReference>
<gene>
    <name evidence="1" type="ORF">H8R02_29205</name>
</gene>
<dbReference type="Proteomes" id="UP000596827">
    <property type="component" value="Unassembled WGS sequence"/>
</dbReference>
<keyword evidence="2" id="KW-1185">Reference proteome</keyword>
<comment type="caution">
    <text evidence="1">The sequence shown here is derived from an EMBL/GenBank/DDBJ whole genome shotgun (WGS) entry which is preliminary data.</text>
</comment>
<sequence>MAERYAALLDSWKSAGERARQAQRVLDERFDAFLRGEGPEPDEQERVLVRKLHAEEQAALQAALDYVQASVIRK</sequence>
<name>A0A923S5H4_9BURK</name>
<dbReference type="RefSeq" id="WP_187085431.1">
    <property type="nucleotide sequence ID" value="NZ_JACORU010000019.1"/>
</dbReference>
<organism evidence="1 2">
    <name type="scientific">Ramlibacter albus</name>
    <dbReference type="NCBI Taxonomy" id="2079448"/>
    <lineage>
        <taxon>Bacteria</taxon>
        <taxon>Pseudomonadati</taxon>
        <taxon>Pseudomonadota</taxon>
        <taxon>Betaproteobacteria</taxon>
        <taxon>Burkholderiales</taxon>
        <taxon>Comamonadaceae</taxon>
        <taxon>Ramlibacter</taxon>
    </lineage>
</organism>
<proteinExistence type="predicted"/>
<evidence type="ECO:0000313" key="1">
    <source>
        <dbReference type="EMBL" id="MBC5768575.1"/>
    </source>
</evidence>
<evidence type="ECO:0000313" key="2">
    <source>
        <dbReference type="Proteomes" id="UP000596827"/>
    </source>
</evidence>
<reference evidence="1" key="1">
    <citation type="submission" date="2020-08" db="EMBL/GenBank/DDBJ databases">
        <title>Ramlibacter sp. GTP1 16S ribosomal RNA gene genome sequencing and assembly.</title>
        <authorList>
            <person name="Kang M."/>
        </authorList>
    </citation>
    <scope>NUCLEOTIDE SEQUENCE</scope>
    <source>
        <strain evidence="1">GTP1</strain>
    </source>
</reference>
<protein>
    <submittedName>
        <fullName evidence="1">Uncharacterized protein</fullName>
    </submittedName>
</protein>